<gene>
    <name evidence="1" type="ORF">GCM10009767_06630</name>
</gene>
<dbReference type="Pfam" id="PF22266">
    <property type="entry name" value="DUF6953"/>
    <property type="match status" value="1"/>
</dbReference>
<name>A0ABN2K8N8_9MICC</name>
<reference evidence="1 2" key="1">
    <citation type="journal article" date="2019" name="Int. J. Syst. Evol. Microbiol.">
        <title>The Global Catalogue of Microorganisms (GCM) 10K type strain sequencing project: providing services to taxonomists for standard genome sequencing and annotation.</title>
        <authorList>
            <consortium name="The Broad Institute Genomics Platform"/>
            <consortium name="The Broad Institute Genome Sequencing Center for Infectious Disease"/>
            <person name="Wu L."/>
            <person name="Ma J."/>
        </authorList>
    </citation>
    <scope>NUCLEOTIDE SEQUENCE [LARGE SCALE GENOMIC DNA]</scope>
    <source>
        <strain evidence="1 2">JCM 14735</strain>
    </source>
</reference>
<evidence type="ECO:0000313" key="1">
    <source>
        <dbReference type="EMBL" id="GAA1750399.1"/>
    </source>
</evidence>
<sequence length="81" mass="9523">MTTAQTVAEWLIDRIRAEETLYLEEAVYLIEYEFGSEWVYDDINNSPAIQRSVLDVFRTLHGGAIQWDNAERCWTDSPRRP</sequence>
<organism evidence="1 2">
    <name type="scientific">Kocuria aegyptia</name>
    <dbReference type="NCBI Taxonomy" id="330943"/>
    <lineage>
        <taxon>Bacteria</taxon>
        <taxon>Bacillati</taxon>
        <taxon>Actinomycetota</taxon>
        <taxon>Actinomycetes</taxon>
        <taxon>Micrococcales</taxon>
        <taxon>Micrococcaceae</taxon>
        <taxon>Kocuria</taxon>
    </lineage>
</organism>
<evidence type="ECO:0008006" key="3">
    <source>
        <dbReference type="Google" id="ProtNLM"/>
    </source>
</evidence>
<dbReference type="EMBL" id="BAAAOA010000008">
    <property type="protein sequence ID" value="GAA1750399.1"/>
    <property type="molecule type" value="Genomic_DNA"/>
</dbReference>
<comment type="caution">
    <text evidence="1">The sequence shown here is derived from an EMBL/GenBank/DDBJ whole genome shotgun (WGS) entry which is preliminary data.</text>
</comment>
<proteinExistence type="predicted"/>
<dbReference type="RefSeq" id="WP_344119782.1">
    <property type="nucleotide sequence ID" value="NZ_BAAAOA010000008.1"/>
</dbReference>
<accession>A0ABN2K8N8</accession>
<dbReference type="Proteomes" id="UP001501204">
    <property type="component" value="Unassembled WGS sequence"/>
</dbReference>
<keyword evidence="2" id="KW-1185">Reference proteome</keyword>
<evidence type="ECO:0000313" key="2">
    <source>
        <dbReference type="Proteomes" id="UP001501204"/>
    </source>
</evidence>
<protein>
    <recommendedName>
        <fullName evidence="3">Integron gene cassette protein</fullName>
    </recommendedName>
</protein>
<dbReference type="InterPro" id="IPR054228">
    <property type="entry name" value="DUF6953"/>
</dbReference>